<evidence type="ECO:0000313" key="2">
    <source>
        <dbReference type="EMBL" id="SDF99959.1"/>
    </source>
</evidence>
<accession>A0A1G7QQ19</accession>
<dbReference type="Pfam" id="PF01261">
    <property type="entry name" value="AP_endonuc_2"/>
    <property type="match status" value="1"/>
</dbReference>
<dbReference type="Gene3D" id="3.20.20.150">
    <property type="entry name" value="Divalent-metal-dependent TIM barrel enzymes"/>
    <property type="match status" value="1"/>
</dbReference>
<organism evidence="2 3">
    <name type="scientific">Terriglobus roseus</name>
    <dbReference type="NCBI Taxonomy" id="392734"/>
    <lineage>
        <taxon>Bacteria</taxon>
        <taxon>Pseudomonadati</taxon>
        <taxon>Acidobacteriota</taxon>
        <taxon>Terriglobia</taxon>
        <taxon>Terriglobales</taxon>
        <taxon>Acidobacteriaceae</taxon>
        <taxon>Terriglobus</taxon>
    </lineage>
</organism>
<dbReference type="InterPro" id="IPR013022">
    <property type="entry name" value="Xyl_isomerase-like_TIM-brl"/>
</dbReference>
<proteinExistence type="predicted"/>
<reference evidence="2 3" key="1">
    <citation type="submission" date="2016-10" db="EMBL/GenBank/DDBJ databases">
        <authorList>
            <person name="de Groot N.N."/>
        </authorList>
    </citation>
    <scope>NUCLEOTIDE SEQUENCE [LARGE SCALE GENOMIC DNA]</scope>
    <source>
        <strain evidence="2 3">GAS232</strain>
    </source>
</reference>
<dbReference type="SUPFAM" id="SSF51658">
    <property type="entry name" value="Xylose isomerase-like"/>
    <property type="match status" value="1"/>
</dbReference>
<gene>
    <name evidence="2" type="ORF">SAMN05444167_3933</name>
</gene>
<dbReference type="OrthoDB" id="9782626at2"/>
<keyword evidence="3" id="KW-1185">Reference proteome</keyword>
<evidence type="ECO:0000259" key="1">
    <source>
        <dbReference type="Pfam" id="PF01261"/>
    </source>
</evidence>
<dbReference type="PANTHER" id="PTHR12110:SF52">
    <property type="entry name" value="XYLOSE ISOMERASE"/>
    <property type="match status" value="1"/>
</dbReference>
<dbReference type="EMBL" id="LT629690">
    <property type="protein sequence ID" value="SDF99959.1"/>
    <property type="molecule type" value="Genomic_DNA"/>
</dbReference>
<protein>
    <submittedName>
        <fullName evidence="2">Sugar phosphate isomerase/epimerase</fullName>
    </submittedName>
</protein>
<name>A0A1G7QQ19_9BACT</name>
<keyword evidence="2" id="KW-0413">Isomerase</keyword>
<dbReference type="GO" id="GO:0016853">
    <property type="term" value="F:isomerase activity"/>
    <property type="evidence" value="ECO:0007669"/>
    <property type="project" value="UniProtKB-KW"/>
</dbReference>
<dbReference type="InterPro" id="IPR036237">
    <property type="entry name" value="Xyl_isomerase-like_sf"/>
</dbReference>
<sequence>MADLQRLSLNQATVQNWSVQQAVEGCVRHGIPSIALWRHKIAEAGLDASVKHVRDAGLHVSSVCRGGMFVAPTTEERRERTIDNFRAVDEAAALQADSLVMVVGASPQVAIADARKMVSDGLAELVPYARKHGVKIGLEPLHPMYAGDRSVLNTIDQSLAMASPYSADEVGLILDTFHFWWDPYAYEQIKRAAGRIFGFHVCDWIVPMPDMLLGRGMMGDGAIDNHGFRMAVEAAGYNGPIEVEIFNQALWNSDGDHVLATVVERFTKLV</sequence>
<dbReference type="RefSeq" id="WP_083346646.1">
    <property type="nucleotide sequence ID" value="NZ_LT629690.1"/>
</dbReference>
<feature type="domain" description="Xylose isomerase-like TIM barrel" evidence="1">
    <location>
        <begin position="27"/>
        <end position="249"/>
    </location>
</feature>
<dbReference type="InterPro" id="IPR050312">
    <property type="entry name" value="IolE/XylAMocC-like"/>
</dbReference>
<dbReference type="Proteomes" id="UP000182427">
    <property type="component" value="Chromosome I"/>
</dbReference>
<dbReference type="AlphaFoldDB" id="A0A1G7QQ19"/>
<evidence type="ECO:0000313" key="3">
    <source>
        <dbReference type="Proteomes" id="UP000182427"/>
    </source>
</evidence>
<dbReference type="PANTHER" id="PTHR12110">
    <property type="entry name" value="HYDROXYPYRUVATE ISOMERASE"/>
    <property type="match status" value="1"/>
</dbReference>